<evidence type="ECO:0000313" key="2">
    <source>
        <dbReference type="Proteomes" id="UP001044222"/>
    </source>
</evidence>
<dbReference type="Gene3D" id="3.80.10.10">
    <property type="entry name" value="Ribonuclease Inhibitor"/>
    <property type="match status" value="1"/>
</dbReference>
<sequence length="180" mass="20910">MQILAEVLQSTNNMMHLGLGWTNIGDEELLVLADALKTNQALQGLWLEGNNITFRGLSALTDFPQFSLHKVIVIWNNLSEEEAEKLNSICHRECFIAGFTKDNTWEGWGDWVLQRCQVSNNEKLVTFLNKVCNIPIYCMEIGWVERFYRKLTEMIRARIDLCSEEDVRRKLVKFLDILDL</sequence>
<comment type="caution">
    <text evidence="1">The sequence shown here is derived from an EMBL/GenBank/DDBJ whole genome shotgun (WGS) entry which is preliminary data.</text>
</comment>
<keyword evidence="2" id="KW-1185">Reference proteome</keyword>
<evidence type="ECO:0008006" key="3">
    <source>
        <dbReference type="Google" id="ProtNLM"/>
    </source>
</evidence>
<protein>
    <recommendedName>
        <fullName evidence="3">Nucleotide-binding oligomerization domain-containing protein 2</fullName>
    </recommendedName>
</protein>
<dbReference type="Proteomes" id="UP001044222">
    <property type="component" value="Chromosome 7"/>
</dbReference>
<dbReference type="EMBL" id="JAFIRN010000007">
    <property type="protein sequence ID" value="KAG5845634.1"/>
    <property type="molecule type" value="Genomic_DNA"/>
</dbReference>
<dbReference type="InterPro" id="IPR032675">
    <property type="entry name" value="LRR_dom_sf"/>
</dbReference>
<organism evidence="1 2">
    <name type="scientific">Anguilla anguilla</name>
    <name type="common">European freshwater eel</name>
    <name type="synonym">Muraena anguilla</name>
    <dbReference type="NCBI Taxonomy" id="7936"/>
    <lineage>
        <taxon>Eukaryota</taxon>
        <taxon>Metazoa</taxon>
        <taxon>Chordata</taxon>
        <taxon>Craniata</taxon>
        <taxon>Vertebrata</taxon>
        <taxon>Euteleostomi</taxon>
        <taxon>Actinopterygii</taxon>
        <taxon>Neopterygii</taxon>
        <taxon>Teleostei</taxon>
        <taxon>Anguilliformes</taxon>
        <taxon>Anguillidae</taxon>
        <taxon>Anguilla</taxon>
    </lineage>
</organism>
<evidence type="ECO:0000313" key="1">
    <source>
        <dbReference type="EMBL" id="KAG5845634.1"/>
    </source>
</evidence>
<accession>A0A9D3MBT1</accession>
<dbReference type="SUPFAM" id="SSF52047">
    <property type="entry name" value="RNI-like"/>
    <property type="match status" value="1"/>
</dbReference>
<dbReference type="AlphaFoldDB" id="A0A9D3MBT1"/>
<proteinExistence type="predicted"/>
<reference evidence="1" key="1">
    <citation type="submission" date="2021-01" db="EMBL/GenBank/DDBJ databases">
        <title>A chromosome-scale assembly of European eel, Anguilla anguilla.</title>
        <authorList>
            <person name="Henkel C."/>
            <person name="Jong-Raadsen S.A."/>
            <person name="Dufour S."/>
            <person name="Weltzien F.-A."/>
            <person name="Palstra A.P."/>
            <person name="Pelster B."/>
            <person name="Spaink H.P."/>
            <person name="Van Den Thillart G.E."/>
            <person name="Jansen H."/>
            <person name="Zahm M."/>
            <person name="Klopp C."/>
            <person name="Cedric C."/>
            <person name="Louis A."/>
            <person name="Berthelot C."/>
            <person name="Parey E."/>
            <person name="Roest Crollius H."/>
            <person name="Montfort J."/>
            <person name="Robinson-Rechavi M."/>
            <person name="Bucao C."/>
            <person name="Bouchez O."/>
            <person name="Gislard M."/>
            <person name="Lluch J."/>
            <person name="Milhes M."/>
            <person name="Lampietro C."/>
            <person name="Lopez Roques C."/>
            <person name="Donnadieu C."/>
            <person name="Braasch I."/>
            <person name="Desvignes T."/>
            <person name="Postlethwait J."/>
            <person name="Bobe J."/>
            <person name="Guiguen Y."/>
            <person name="Dirks R."/>
        </authorList>
    </citation>
    <scope>NUCLEOTIDE SEQUENCE</scope>
    <source>
        <strain evidence="1">Tag_6206</strain>
        <tissue evidence="1">Liver</tissue>
    </source>
</reference>
<gene>
    <name evidence="1" type="ORF">ANANG_G00141370</name>
</gene>
<name>A0A9D3MBT1_ANGAN</name>